<proteinExistence type="predicted"/>
<evidence type="ECO:0000313" key="1">
    <source>
        <dbReference type="EMBL" id="CAK0903740.1"/>
    </source>
</evidence>
<reference evidence="1" key="1">
    <citation type="submission" date="2023-10" db="EMBL/GenBank/DDBJ databases">
        <authorList>
            <person name="Chen Y."/>
            <person name="Shah S."/>
            <person name="Dougan E. K."/>
            <person name="Thang M."/>
            <person name="Chan C."/>
        </authorList>
    </citation>
    <scope>NUCLEOTIDE SEQUENCE [LARGE SCALE GENOMIC DNA]</scope>
</reference>
<gene>
    <name evidence="1" type="ORF">PCOR1329_LOCUS79960</name>
</gene>
<sequence>MGCAREDAIEHYALCRPYIDCCSRYLGPPAPVHRHALEDFVGIDRSSLSSWGSSSLTGAEKSALRAISVYALHMTHAQVRHGRRTSEGANACRGHLREATRCHPKSTELMVRAFASRGARATRG</sequence>
<name>A0ABN9XYE2_9DINO</name>
<evidence type="ECO:0000313" key="2">
    <source>
        <dbReference type="Proteomes" id="UP001189429"/>
    </source>
</evidence>
<protein>
    <submittedName>
        <fullName evidence="1">Uncharacterized protein</fullName>
    </submittedName>
</protein>
<dbReference type="EMBL" id="CAUYUJ010021281">
    <property type="protein sequence ID" value="CAK0903740.1"/>
    <property type="molecule type" value="Genomic_DNA"/>
</dbReference>
<organism evidence="1 2">
    <name type="scientific">Prorocentrum cordatum</name>
    <dbReference type="NCBI Taxonomy" id="2364126"/>
    <lineage>
        <taxon>Eukaryota</taxon>
        <taxon>Sar</taxon>
        <taxon>Alveolata</taxon>
        <taxon>Dinophyceae</taxon>
        <taxon>Prorocentrales</taxon>
        <taxon>Prorocentraceae</taxon>
        <taxon>Prorocentrum</taxon>
    </lineage>
</organism>
<comment type="caution">
    <text evidence="1">The sequence shown here is derived from an EMBL/GenBank/DDBJ whole genome shotgun (WGS) entry which is preliminary data.</text>
</comment>
<dbReference type="Proteomes" id="UP001189429">
    <property type="component" value="Unassembled WGS sequence"/>
</dbReference>
<accession>A0ABN9XYE2</accession>
<keyword evidence="2" id="KW-1185">Reference proteome</keyword>